<gene>
    <name evidence="4" type="ORF">K402DRAFT_398338</name>
</gene>
<reference evidence="4" key="1">
    <citation type="journal article" date="2020" name="Stud. Mycol.">
        <title>101 Dothideomycetes genomes: a test case for predicting lifestyles and emergence of pathogens.</title>
        <authorList>
            <person name="Haridas S."/>
            <person name="Albert R."/>
            <person name="Binder M."/>
            <person name="Bloem J."/>
            <person name="Labutti K."/>
            <person name="Salamov A."/>
            <person name="Andreopoulos B."/>
            <person name="Baker S."/>
            <person name="Barry K."/>
            <person name="Bills G."/>
            <person name="Bluhm B."/>
            <person name="Cannon C."/>
            <person name="Castanera R."/>
            <person name="Culley D."/>
            <person name="Daum C."/>
            <person name="Ezra D."/>
            <person name="Gonzalez J."/>
            <person name="Henrissat B."/>
            <person name="Kuo A."/>
            <person name="Liang C."/>
            <person name="Lipzen A."/>
            <person name="Lutzoni F."/>
            <person name="Magnuson J."/>
            <person name="Mondo S."/>
            <person name="Nolan M."/>
            <person name="Ohm R."/>
            <person name="Pangilinan J."/>
            <person name="Park H.-J."/>
            <person name="Ramirez L."/>
            <person name="Alfaro M."/>
            <person name="Sun H."/>
            <person name="Tritt A."/>
            <person name="Yoshinaga Y."/>
            <person name="Zwiers L.-H."/>
            <person name="Turgeon B."/>
            <person name="Goodwin S."/>
            <person name="Spatafora J."/>
            <person name="Crous P."/>
            <person name="Grigoriev I."/>
        </authorList>
    </citation>
    <scope>NUCLEOTIDE SEQUENCE</scope>
    <source>
        <strain evidence="4">CBS 113979</strain>
    </source>
</reference>
<comment type="similarity">
    <text evidence="1">Belongs to the short-chain dehydrogenases/reductases (SDR) family.</text>
</comment>
<dbReference type="Gene3D" id="3.40.50.720">
    <property type="entry name" value="NAD(P)-binding Rossmann-like Domain"/>
    <property type="match status" value="1"/>
</dbReference>
<name>A0A6G1GLJ0_9PEZI</name>
<organism evidence="4 5">
    <name type="scientific">Aulographum hederae CBS 113979</name>
    <dbReference type="NCBI Taxonomy" id="1176131"/>
    <lineage>
        <taxon>Eukaryota</taxon>
        <taxon>Fungi</taxon>
        <taxon>Dikarya</taxon>
        <taxon>Ascomycota</taxon>
        <taxon>Pezizomycotina</taxon>
        <taxon>Dothideomycetes</taxon>
        <taxon>Pleosporomycetidae</taxon>
        <taxon>Aulographales</taxon>
        <taxon>Aulographaceae</taxon>
    </lineage>
</organism>
<dbReference type="OrthoDB" id="191139at2759"/>
<evidence type="ECO:0000256" key="1">
    <source>
        <dbReference type="ARBA" id="ARBA00006484"/>
    </source>
</evidence>
<dbReference type="Proteomes" id="UP000800041">
    <property type="component" value="Unassembled WGS sequence"/>
</dbReference>
<dbReference type="PANTHER" id="PTHR24320">
    <property type="entry name" value="RETINOL DEHYDROGENASE"/>
    <property type="match status" value="1"/>
</dbReference>
<dbReference type="EMBL" id="ML977195">
    <property type="protein sequence ID" value="KAF1981702.1"/>
    <property type="molecule type" value="Genomic_DNA"/>
</dbReference>
<evidence type="ECO:0000313" key="5">
    <source>
        <dbReference type="Proteomes" id="UP000800041"/>
    </source>
</evidence>
<dbReference type="SUPFAM" id="SSF51735">
    <property type="entry name" value="NAD(P)-binding Rossmann-fold domains"/>
    <property type="match status" value="1"/>
</dbReference>
<keyword evidence="2" id="KW-0521">NADP</keyword>
<evidence type="ECO:0000256" key="2">
    <source>
        <dbReference type="ARBA" id="ARBA00022857"/>
    </source>
</evidence>
<dbReference type="PANTHER" id="PTHR24320:SF282">
    <property type="entry name" value="WW DOMAIN-CONTAINING OXIDOREDUCTASE"/>
    <property type="match status" value="1"/>
</dbReference>
<accession>A0A6G1GLJ0</accession>
<keyword evidence="5" id="KW-1185">Reference proteome</keyword>
<dbReference type="GO" id="GO:0016491">
    <property type="term" value="F:oxidoreductase activity"/>
    <property type="evidence" value="ECO:0007669"/>
    <property type="project" value="UniProtKB-KW"/>
</dbReference>
<dbReference type="Pfam" id="PF00106">
    <property type="entry name" value="adh_short"/>
    <property type="match status" value="1"/>
</dbReference>
<keyword evidence="3" id="KW-0560">Oxidoreductase</keyword>
<sequence length="321" mass="34595">MPSLATFSPEKDIPDLSGKVIFVTGGNTGLGKSAITHMAAHNASQIFLSGRTASKCTEAISDIKSQIPDANITFVECDLTSLASVKKAAQDFLAQSQRLDVLMLNAGIMAVPAAQTKDGYEIQFGTNHVGHALLTKLLLPTLKKTASEPNSDVRVVALSSMGLLISPTGGIVFDTLKTPQADIGTAGPWLRYGQSKLANVLYARSLAEHHPELLTASIHPGIVQTQLISSLPWYQRAFVRIGMLLTPTGSKSITPEEGSWNQTWAATAPREQLLEGEGKGNGIFWEPVGQVGQMTDNTKSKELADKLWEWTEKELEGWSLD</sequence>
<proteinExistence type="inferred from homology"/>
<evidence type="ECO:0000313" key="4">
    <source>
        <dbReference type="EMBL" id="KAF1981702.1"/>
    </source>
</evidence>
<dbReference type="InterPro" id="IPR036291">
    <property type="entry name" value="NAD(P)-bd_dom_sf"/>
</dbReference>
<evidence type="ECO:0000256" key="3">
    <source>
        <dbReference type="ARBA" id="ARBA00023002"/>
    </source>
</evidence>
<protein>
    <submittedName>
        <fullName evidence="4">Oxidoreductase</fullName>
    </submittedName>
</protein>
<dbReference type="AlphaFoldDB" id="A0A6G1GLJ0"/>
<dbReference type="InterPro" id="IPR002347">
    <property type="entry name" value="SDR_fam"/>
</dbReference>
<dbReference type="PRINTS" id="PR00081">
    <property type="entry name" value="GDHRDH"/>
</dbReference>